<evidence type="ECO:0000256" key="1">
    <source>
        <dbReference type="ARBA" id="ARBA00011063"/>
    </source>
</evidence>
<comment type="similarity">
    <text evidence="1">Belongs to the low molecular weight phosphotyrosine protein phosphatase family.</text>
</comment>
<dbReference type="InterPro" id="IPR023485">
    <property type="entry name" value="Ptyr_pPase"/>
</dbReference>
<dbReference type="EMBL" id="JBHTBY010000001">
    <property type="protein sequence ID" value="MFC7319359.1"/>
    <property type="molecule type" value="Genomic_DNA"/>
</dbReference>
<evidence type="ECO:0000313" key="6">
    <source>
        <dbReference type="EMBL" id="MFC7319359.1"/>
    </source>
</evidence>
<dbReference type="PANTHER" id="PTHR11717">
    <property type="entry name" value="LOW MOLECULAR WEIGHT PROTEIN TYROSINE PHOSPHATASE"/>
    <property type="match status" value="1"/>
</dbReference>
<organism evidence="6 7">
    <name type="scientific">Halobacillus campisalis</name>
    <dbReference type="NCBI Taxonomy" id="435909"/>
    <lineage>
        <taxon>Bacteria</taxon>
        <taxon>Bacillati</taxon>
        <taxon>Bacillota</taxon>
        <taxon>Bacilli</taxon>
        <taxon>Bacillales</taxon>
        <taxon>Bacillaceae</taxon>
        <taxon>Halobacillus</taxon>
    </lineage>
</organism>
<dbReference type="Gene3D" id="3.40.50.2300">
    <property type="match status" value="1"/>
</dbReference>
<dbReference type="InterPro" id="IPR017867">
    <property type="entry name" value="Tyr_phospatase_low_mol_wt"/>
</dbReference>
<dbReference type="CDD" id="cd16344">
    <property type="entry name" value="LMWPAP"/>
    <property type="match status" value="1"/>
</dbReference>
<evidence type="ECO:0000256" key="4">
    <source>
        <dbReference type="SAM" id="Coils"/>
    </source>
</evidence>
<name>A0ABW2JY01_9BACI</name>
<dbReference type="SUPFAM" id="SSF52788">
    <property type="entry name" value="Phosphotyrosine protein phosphatases I"/>
    <property type="match status" value="1"/>
</dbReference>
<sequence>MNLLFICTGNTCRSPMAEALMKAKKHEANVKSAGIFAEANLPINEKTTIVLEEIGLFFDGTSSQVNEDVLGWADIVLCMTESHKQTLALQYPEVQNKFFTLKEYVYVDDEQWRHLTDLYAQFEEKRAWVLSHADEQMNEVELEQHLLRELNAEIQEIQQAEEKLPNLNISDPYGQSLEVYRKTRDELNETIERLVEKVKKQAE</sequence>
<dbReference type="RefSeq" id="WP_289216119.1">
    <property type="nucleotide sequence ID" value="NZ_JAPVRC010000005.1"/>
</dbReference>
<keyword evidence="7" id="KW-1185">Reference proteome</keyword>
<keyword evidence="3" id="KW-0904">Protein phosphatase</keyword>
<reference evidence="7" key="1">
    <citation type="journal article" date="2019" name="Int. J. Syst. Evol. Microbiol.">
        <title>The Global Catalogue of Microorganisms (GCM) 10K type strain sequencing project: providing services to taxonomists for standard genome sequencing and annotation.</title>
        <authorList>
            <consortium name="The Broad Institute Genomics Platform"/>
            <consortium name="The Broad Institute Genome Sequencing Center for Infectious Disease"/>
            <person name="Wu L."/>
            <person name="Ma J."/>
        </authorList>
    </citation>
    <scope>NUCLEOTIDE SEQUENCE [LARGE SCALE GENOMIC DNA]</scope>
    <source>
        <strain evidence="7">CCUG 73951</strain>
    </source>
</reference>
<dbReference type="PANTHER" id="PTHR11717:SF31">
    <property type="entry name" value="LOW MOLECULAR WEIGHT PROTEIN-TYROSINE-PHOSPHATASE ETP-RELATED"/>
    <property type="match status" value="1"/>
</dbReference>
<dbReference type="Pfam" id="PF01451">
    <property type="entry name" value="LMWPc"/>
    <property type="match status" value="1"/>
</dbReference>
<feature type="domain" description="Phosphotyrosine protein phosphatase I" evidence="5">
    <location>
        <begin position="1"/>
        <end position="197"/>
    </location>
</feature>
<dbReference type="InterPro" id="IPR036196">
    <property type="entry name" value="Ptyr_pPase_sf"/>
</dbReference>
<dbReference type="PRINTS" id="PR00719">
    <property type="entry name" value="LMWPTPASE"/>
</dbReference>
<keyword evidence="4" id="KW-0175">Coiled coil</keyword>
<dbReference type="InterPro" id="IPR050438">
    <property type="entry name" value="LMW_PTPase"/>
</dbReference>
<dbReference type="SMART" id="SM00226">
    <property type="entry name" value="LMWPc"/>
    <property type="match status" value="1"/>
</dbReference>
<keyword evidence="2" id="KW-0378">Hydrolase</keyword>
<evidence type="ECO:0000256" key="2">
    <source>
        <dbReference type="ARBA" id="ARBA00022801"/>
    </source>
</evidence>
<evidence type="ECO:0000259" key="5">
    <source>
        <dbReference type="SMART" id="SM00226"/>
    </source>
</evidence>
<evidence type="ECO:0000313" key="7">
    <source>
        <dbReference type="Proteomes" id="UP001596494"/>
    </source>
</evidence>
<gene>
    <name evidence="6" type="ORF">ACFQMN_00495</name>
</gene>
<accession>A0ABW2JY01</accession>
<comment type="caution">
    <text evidence="6">The sequence shown here is derived from an EMBL/GenBank/DDBJ whole genome shotgun (WGS) entry which is preliminary data.</text>
</comment>
<protein>
    <submittedName>
        <fullName evidence="6">Low molecular weight protein arginine phosphatase</fullName>
    </submittedName>
</protein>
<proteinExistence type="inferred from homology"/>
<dbReference type="Proteomes" id="UP001596494">
    <property type="component" value="Unassembled WGS sequence"/>
</dbReference>
<feature type="coiled-coil region" evidence="4">
    <location>
        <begin position="133"/>
        <end position="197"/>
    </location>
</feature>
<evidence type="ECO:0000256" key="3">
    <source>
        <dbReference type="ARBA" id="ARBA00022912"/>
    </source>
</evidence>